<evidence type="ECO:0000313" key="2">
    <source>
        <dbReference type="EMBL" id="TMI82562.1"/>
    </source>
</evidence>
<dbReference type="PANTHER" id="PTHR40112:SF1">
    <property type="entry name" value="H2HPP ISOMERASE"/>
    <property type="match status" value="1"/>
</dbReference>
<dbReference type="AlphaFoldDB" id="A0A537JGU7"/>
<evidence type="ECO:0000259" key="1">
    <source>
        <dbReference type="Pfam" id="PF07883"/>
    </source>
</evidence>
<feature type="domain" description="Cupin type-2" evidence="1">
    <location>
        <begin position="67"/>
        <end position="123"/>
    </location>
</feature>
<accession>A0A537JGU7</accession>
<name>A0A537JGU7_9BACT</name>
<proteinExistence type="predicted"/>
<reference evidence="2 3" key="1">
    <citation type="journal article" date="2019" name="Nat. Microbiol.">
        <title>Mediterranean grassland soil C-N compound turnover is dependent on rainfall and depth, and is mediated by genomically divergent microorganisms.</title>
        <authorList>
            <person name="Diamond S."/>
            <person name="Andeer P.F."/>
            <person name="Li Z."/>
            <person name="Crits-Christoph A."/>
            <person name="Burstein D."/>
            <person name="Anantharaman K."/>
            <person name="Lane K.R."/>
            <person name="Thomas B.C."/>
            <person name="Pan C."/>
            <person name="Northen T.R."/>
            <person name="Banfield J.F."/>
        </authorList>
    </citation>
    <scope>NUCLEOTIDE SEQUENCE [LARGE SCALE GENOMIC DNA]</scope>
    <source>
        <strain evidence="2">NP_7</strain>
    </source>
</reference>
<dbReference type="PANTHER" id="PTHR40112">
    <property type="entry name" value="H2HPP ISOMERASE"/>
    <property type="match status" value="1"/>
</dbReference>
<dbReference type="EMBL" id="VBAO01000119">
    <property type="protein sequence ID" value="TMI82562.1"/>
    <property type="molecule type" value="Genomic_DNA"/>
</dbReference>
<dbReference type="InterPro" id="IPR052535">
    <property type="entry name" value="Bacilysin_H2HPP_isomerase"/>
</dbReference>
<dbReference type="Proteomes" id="UP000320048">
    <property type="component" value="Unassembled WGS sequence"/>
</dbReference>
<dbReference type="Gene3D" id="2.60.120.10">
    <property type="entry name" value="Jelly Rolls"/>
    <property type="match status" value="1"/>
</dbReference>
<dbReference type="CDD" id="cd02238">
    <property type="entry name" value="cupin_KdgF"/>
    <property type="match status" value="1"/>
</dbReference>
<protein>
    <submittedName>
        <fullName evidence="2">Cupin domain-containing protein</fullName>
    </submittedName>
</protein>
<dbReference type="Pfam" id="PF07883">
    <property type="entry name" value="Cupin_2"/>
    <property type="match status" value="1"/>
</dbReference>
<dbReference type="InterPro" id="IPR011051">
    <property type="entry name" value="RmlC_Cupin_sf"/>
</dbReference>
<evidence type="ECO:0000313" key="3">
    <source>
        <dbReference type="Proteomes" id="UP000320048"/>
    </source>
</evidence>
<comment type="caution">
    <text evidence="2">The sequence shown here is derived from an EMBL/GenBank/DDBJ whole genome shotgun (WGS) entry which is preliminary data.</text>
</comment>
<dbReference type="SUPFAM" id="SSF51182">
    <property type="entry name" value="RmlC-like cupins"/>
    <property type="match status" value="1"/>
</dbReference>
<sequence length="146" mass="15798">MGGRGPGEIVRGRESSNCAGPAGLRVARRTSMPAKQTITSIKALRGKEIAKGVTIKPLVGDHVMLNYVELVPEAVVALHSHHHEQLGLIIEGELEMEIGGERRTLRPGDTYLIPGGIRHSGRAGRAGALVLDVFYPLREDYLKLFA</sequence>
<gene>
    <name evidence="2" type="ORF">E6H04_04510</name>
</gene>
<organism evidence="2 3">
    <name type="scientific">Candidatus Segetimicrobium genomatis</name>
    <dbReference type="NCBI Taxonomy" id="2569760"/>
    <lineage>
        <taxon>Bacteria</taxon>
        <taxon>Bacillati</taxon>
        <taxon>Candidatus Sysuimicrobiota</taxon>
        <taxon>Candidatus Sysuimicrobiia</taxon>
        <taxon>Candidatus Sysuimicrobiales</taxon>
        <taxon>Candidatus Segetimicrobiaceae</taxon>
        <taxon>Candidatus Segetimicrobium</taxon>
    </lineage>
</organism>
<dbReference type="InterPro" id="IPR013096">
    <property type="entry name" value="Cupin_2"/>
</dbReference>
<dbReference type="InterPro" id="IPR014710">
    <property type="entry name" value="RmlC-like_jellyroll"/>
</dbReference>